<organism evidence="1 2">
    <name type="scientific">Niabella soli DSM 19437</name>
    <dbReference type="NCBI Taxonomy" id="929713"/>
    <lineage>
        <taxon>Bacteria</taxon>
        <taxon>Pseudomonadati</taxon>
        <taxon>Bacteroidota</taxon>
        <taxon>Chitinophagia</taxon>
        <taxon>Chitinophagales</taxon>
        <taxon>Chitinophagaceae</taxon>
        <taxon>Niabella</taxon>
    </lineage>
</organism>
<proteinExistence type="predicted"/>
<sequence>MRNLLFPLLIIINTGGFSLCAQEYMVSGKVLDAKLQPVAFATVRLKGQPTGQFTKEDGSYALSLPKGIYELVVTMLGYQAQVVKIVVDKDNVQRHIILTDAVKLLDDVTVSSRFKDHAADYIREVIRRKDAIEAAHGAYSVMLYIKAVQIDSLRQRAKKNKPDKDTVRNTIDPLLKQMAMAELSVKLDYESMNRFKEERLGVAKRGNVGRLFRLTITDGTFNLYDNLMKVPSVAVTPFLSPVSYSGMIAYRFKTLKTEAYGNHRKYTIAVIPGKLSNATISGKIVIDDSLWVIHEAHFTLPKYHLADYDYFEVDQRYGFTDSAWMLQRETFTYYSKRNKGTISGTTTVAYKDYQLRKKFERNYFGTELSAATVEAYRRDSNFWKQARTEPLTSKELEFIKYRDSIYTVTHSKAYLDSVDRALNKVTLGKLLYKGQPLSDHEKGTIVSFPALSMMINPFAVGGLRLMLPVRYNKVDPVTRKTWNIYGDVNYGFLNKDVNGRLQLSHKYNPFTQANYTVSLVRDFASFFEGDAWINQLKRVNYYLDNSINIGWGRELVNGLHLNAKMGISLRRSLAGYKTYSFIDSLSKDVGEGDNKVKNFDPYNAFYSDLSLRYTPFQPYIREPNEKIILNSKWPTAFINWRKGVPGLFNSKVHFDYLEFGFDQTLKLGLAGVSSYTIKTGSFLNAKELSVVDYKYQRRGDPILFMNPSNAFQSLDSTFPVFKRFYEAHYLHEFNGAILNKIPLLKKIGLREVIGGGFLVAPEKNLRYGEAYAGIERVIKVPLLNIGKVKLGIYTVGSLSNQFRHPVQFKVGLTTWDLFNNRWR</sequence>
<name>W0F1N0_9BACT</name>
<dbReference type="Gene3D" id="2.60.40.1120">
    <property type="entry name" value="Carboxypeptidase-like, regulatory domain"/>
    <property type="match status" value="1"/>
</dbReference>
<dbReference type="RefSeq" id="WP_008585863.1">
    <property type="nucleotide sequence ID" value="NZ_CP007035.1"/>
</dbReference>
<dbReference type="Proteomes" id="UP000003586">
    <property type="component" value="Chromosome"/>
</dbReference>
<dbReference type="AlphaFoldDB" id="W0F1N0"/>
<evidence type="ECO:0000313" key="2">
    <source>
        <dbReference type="Proteomes" id="UP000003586"/>
    </source>
</evidence>
<gene>
    <name evidence="1" type="ORF">NIASO_12130</name>
</gene>
<dbReference type="Pfam" id="PF13715">
    <property type="entry name" value="CarbopepD_reg_2"/>
    <property type="match status" value="1"/>
</dbReference>
<keyword evidence="2" id="KW-1185">Reference proteome</keyword>
<protein>
    <recommendedName>
        <fullName evidence="3">Carboxypeptidase-like regulatory domain-containing protein</fullName>
    </recommendedName>
</protein>
<evidence type="ECO:0008006" key="3">
    <source>
        <dbReference type="Google" id="ProtNLM"/>
    </source>
</evidence>
<dbReference type="SUPFAM" id="SSF49464">
    <property type="entry name" value="Carboxypeptidase regulatory domain-like"/>
    <property type="match status" value="1"/>
</dbReference>
<dbReference type="STRING" id="929713.NIASO_12130"/>
<reference evidence="1 2" key="1">
    <citation type="submission" date="2013-12" db="EMBL/GenBank/DDBJ databases">
        <authorList>
            <consortium name="DOE Joint Genome Institute"/>
            <person name="Eisen J."/>
            <person name="Huntemann M."/>
            <person name="Han J."/>
            <person name="Chen A."/>
            <person name="Kyrpides N."/>
            <person name="Mavromatis K."/>
            <person name="Markowitz V."/>
            <person name="Palaniappan K."/>
            <person name="Ivanova N."/>
            <person name="Schaumberg A."/>
            <person name="Pati A."/>
            <person name="Liolios K."/>
            <person name="Nordberg H.P."/>
            <person name="Cantor M.N."/>
            <person name="Hua S.X."/>
            <person name="Woyke T."/>
        </authorList>
    </citation>
    <scope>NUCLEOTIDE SEQUENCE [LARGE SCALE GENOMIC DNA]</scope>
    <source>
        <strain evidence="2">DSM 19437</strain>
    </source>
</reference>
<dbReference type="HOGENOM" id="CLU_015931_0_0_10"/>
<accession>W0F1N0</accession>
<dbReference type="InterPro" id="IPR043741">
    <property type="entry name" value="DUF5686"/>
</dbReference>
<dbReference type="eggNOG" id="COG1470">
    <property type="taxonomic scope" value="Bacteria"/>
</dbReference>
<dbReference type="InterPro" id="IPR008969">
    <property type="entry name" value="CarboxyPept-like_regulatory"/>
</dbReference>
<dbReference type="EMBL" id="CP007035">
    <property type="protein sequence ID" value="AHF15698.1"/>
    <property type="molecule type" value="Genomic_DNA"/>
</dbReference>
<dbReference type="KEGG" id="nso:NIASO_12130"/>
<dbReference type="OrthoDB" id="983143at2"/>
<dbReference type="Pfam" id="PF18939">
    <property type="entry name" value="DUF5686"/>
    <property type="match status" value="1"/>
</dbReference>
<evidence type="ECO:0000313" key="1">
    <source>
        <dbReference type="EMBL" id="AHF15698.1"/>
    </source>
</evidence>